<sequence>MPNPQLGREWERESNYDCCGKCSRRYGLDQPFIERCGQGSAFYDLPSLDTPSTVVYIDCFKDNEAESDFCVSAGSYSLPTESWSTTADVWVEGPNGVKYEDGFKKTSAFNDQCVSSCEIYADIY</sequence>
<accession>L8WH37</accession>
<proteinExistence type="predicted"/>
<evidence type="ECO:0000313" key="2">
    <source>
        <dbReference type="Proteomes" id="UP000011668"/>
    </source>
</evidence>
<dbReference type="STRING" id="983506.L8WH37"/>
<dbReference type="Proteomes" id="UP000011668">
    <property type="component" value="Unassembled WGS sequence"/>
</dbReference>
<comment type="caution">
    <text evidence="1">The sequence shown here is derived from an EMBL/GenBank/DDBJ whole genome shotgun (WGS) entry which is preliminary data.</text>
</comment>
<dbReference type="HOGENOM" id="CLU_2005462_0_0_1"/>
<keyword evidence="2" id="KW-1185">Reference proteome</keyword>
<dbReference type="AlphaFoldDB" id="L8WH37"/>
<evidence type="ECO:0000313" key="1">
    <source>
        <dbReference type="EMBL" id="ELU36093.1"/>
    </source>
</evidence>
<dbReference type="EMBL" id="AFRT01004345">
    <property type="protein sequence ID" value="ELU36093.1"/>
    <property type="molecule type" value="Genomic_DNA"/>
</dbReference>
<gene>
    <name evidence="1" type="ORF">AG1IA_09877</name>
</gene>
<name>L8WH37_THACA</name>
<reference evidence="1 2" key="1">
    <citation type="journal article" date="2013" name="Nat. Commun.">
        <title>The evolution and pathogenic mechanisms of the rice sheath blight pathogen.</title>
        <authorList>
            <person name="Zheng A."/>
            <person name="Lin R."/>
            <person name="Xu L."/>
            <person name="Qin P."/>
            <person name="Tang C."/>
            <person name="Ai P."/>
            <person name="Zhang D."/>
            <person name="Liu Y."/>
            <person name="Sun Z."/>
            <person name="Feng H."/>
            <person name="Wang Y."/>
            <person name="Chen Y."/>
            <person name="Liang X."/>
            <person name="Fu R."/>
            <person name="Li Q."/>
            <person name="Zhang J."/>
            <person name="Yu X."/>
            <person name="Xie Z."/>
            <person name="Ding L."/>
            <person name="Guan P."/>
            <person name="Tang J."/>
            <person name="Liang Y."/>
            <person name="Wang S."/>
            <person name="Deng Q."/>
            <person name="Li S."/>
            <person name="Zhu J."/>
            <person name="Wang L."/>
            <person name="Liu H."/>
            <person name="Li P."/>
        </authorList>
    </citation>
    <scope>NUCLEOTIDE SEQUENCE [LARGE SCALE GENOMIC DNA]</scope>
    <source>
        <strain evidence="2">AG-1 IA</strain>
    </source>
</reference>
<organism evidence="1 2">
    <name type="scientific">Thanatephorus cucumeris (strain AG1-IA)</name>
    <name type="common">Rice sheath blight fungus</name>
    <name type="synonym">Rhizoctonia solani</name>
    <dbReference type="NCBI Taxonomy" id="983506"/>
    <lineage>
        <taxon>Eukaryota</taxon>
        <taxon>Fungi</taxon>
        <taxon>Dikarya</taxon>
        <taxon>Basidiomycota</taxon>
        <taxon>Agaricomycotina</taxon>
        <taxon>Agaricomycetes</taxon>
        <taxon>Cantharellales</taxon>
        <taxon>Ceratobasidiaceae</taxon>
        <taxon>Rhizoctonia</taxon>
        <taxon>Rhizoctonia solani AG-1</taxon>
    </lineage>
</organism>
<protein>
    <submittedName>
        <fullName evidence="1">Uncharacterized protein</fullName>
    </submittedName>
</protein>